<sequence length="46" mass="4704">MPNGGGGDARADSFGRQCTQVGENNRMASVGLGRRQTNGQGALPLT</sequence>
<evidence type="ECO:0000256" key="1">
    <source>
        <dbReference type="SAM" id="MobiDB-lite"/>
    </source>
</evidence>
<protein>
    <submittedName>
        <fullName evidence="2">Uncharacterized protein</fullName>
    </submittedName>
</protein>
<feature type="compositionally biased region" description="Polar residues" evidence="1">
    <location>
        <begin position="16"/>
        <end position="27"/>
    </location>
</feature>
<keyword evidence="3" id="KW-1185">Reference proteome</keyword>
<dbReference type="EMBL" id="CAJNAU010000133">
    <property type="protein sequence ID" value="CAE6854923.1"/>
    <property type="molecule type" value="Genomic_DNA"/>
</dbReference>
<dbReference type="Proteomes" id="UP000674425">
    <property type="component" value="Unassembled WGS sequence"/>
</dbReference>
<feature type="region of interest" description="Disordered" evidence="1">
    <location>
        <begin position="1"/>
        <end position="46"/>
    </location>
</feature>
<gene>
    <name evidence="2" type="ORF">R69658_07347</name>
</gene>
<proteinExistence type="predicted"/>
<reference evidence="2 3" key="1">
    <citation type="submission" date="2021-02" db="EMBL/GenBank/DDBJ databases">
        <authorList>
            <person name="Vanwijnsberghe S."/>
        </authorList>
    </citation>
    <scope>NUCLEOTIDE SEQUENCE [LARGE SCALE GENOMIC DNA]</scope>
    <source>
        <strain evidence="2 3">R-69658</strain>
    </source>
</reference>
<name>A0ABM8T3V1_9BURK</name>
<organism evidence="2 3">
    <name type="scientific">Paraburkholderia aspalathi</name>
    <dbReference type="NCBI Taxonomy" id="1324617"/>
    <lineage>
        <taxon>Bacteria</taxon>
        <taxon>Pseudomonadati</taxon>
        <taxon>Pseudomonadota</taxon>
        <taxon>Betaproteobacteria</taxon>
        <taxon>Burkholderiales</taxon>
        <taxon>Burkholderiaceae</taxon>
        <taxon>Paraburkholderia</taxon>
    </lineage>
</organism>
<evidence type="ECO:0000313" key="3">
    <source>
        <dbReference type="Proteomes" id="UP000674425"/>
    </source>
</evidence>
<accession>A0ABM8T3V1</accession>
<comment type="caution">
    <text evidence="2">The sequence shown here is derived from an EMBL/GenBank/DDBJ whole genome shotgun (WGS) entry which is preliminary data.</text>
</comment>
<evidence type="ECO:0000313" key="2">
    <source>
        <dbReference type="EMBL" id="CAE6854923.1"/>
    </source>
</evidence>